<proteinExistence type="predicted"/>
<dbReference type="AlphaFoldDB" id="A0A1M5EDR1"/>
<dbReference type="EMBL" id="FQUO01000012">
    <property type="protein sequence ID" value="SHF77274.1"/>
    <property type="molecule type" value="Genomic_DNA"/>
</dbReference>
<evidence type="ECO:0000313" key="2">
    <source>
        <dbReference type="EMBL" id="SHF77274.1"/>
    </source>
</evidence>
<protein>
    <submittedName>
        <fullName evidence="2">Uncharacterized protein</fullName>
    </submittedName>
</protein>
<sequence length="149" mass="17144">MTPTGRISKSNKFHWEQIMPCLPFIIGLLLGFQLFAYPVSAQEQSALSRFAYSHLTPPQNKDLPEGQHLLANLPEDSEDPDDSNEYENSDQPDDQDDQADYDWEVTNRFYVSNLLPVAAPASVTLNRKVQIRKARSLFMLYCCWKRFLS</sequence>
<dbReference type="Proteomes" id="UP000184368">
    <property type="component" value="Unassembled WGS sequence"/>
</dbReference>
<accession>A0A1M5EDR1</accession>
<dbReference type="RefSeq" id="WP_143157355.1">
    <property type="nucleotide sequence ID" value="NZ_FQUO01000012.1"/>
</dbReference>
<organism evidence="2 3">
    <name type="scientific">Cnuella takakiae</name>
    <dbReference type="NCBI Taxonomy" id="1302690"/>
    <lineage>
        <taxon>Bacteria</taxon>
        <taxon>Pseudomonadati</taxon>
        <taxon>Bacteroidota</taxon>
        <taxon>Chitinophagia</taxon>
        <taxon>Chitinophagales</taxon>
        <taxon>Chitinophagaceae</taxon>
        <taxon>Cnuella</taxon>
    </lineage>
</organism>
<keyword evidence="3" id="KW-1185">Reference proteome</keyword>
<name>A0A1M5EDR1_9BACT</name>
<evidence type="ECO:0000313" key="3">
    <source>
        <dbReference type="Proteomes" id="UP000184368"/>
    </source>
</evidence>
<feature type="region of interest" description="Disordered" evidence="1">
    <location>
        <begin position="58"/>
        <end position="98"/>
    </location>
</feature>
<reference evidence="2 3" key="1">
    <citation type="submission" date="2016-11" db="EMBL/GenBank/DDBJ databases">
        <authorList>
            <person name="Jaros S."/>
            <person name="Januszkiewicz K."/>
            <person name="Wedrychowicz H."/>
        </authorList>
    </citation>
    <scope>NUCLEOTIDE SEQUENCE [LARGE SCALE GENOMIC DNA]</scope>
    <source>
        <strain evidence="2 3">DSM 26897</strain>
    </source>
</reference>
<dbReference type="STRING" id="1302690.BUE76_03925"/>
<feature type="compositionally biased region" description="Acidic residues" evidence="1">
    <location>
        <begin position="75"/>
        <end position="98"/>
    </location>
</feature>
<evidence type="ECO:0000256" key="1">
    <source>
        <dbReference type="SAM" id="MobiDB-lite"/>
    </source>
</evidence>
<gene>
    <name evidence="2" type="ORF">SAMN05444008_1124</name>
</gene>